<reference evidence="4 5" key="1">
    <citation type="journal article" date="2021" name="Plant Biotechnol. J.">
        <title>Multi-omics assisted identification of the key and species-specific regulatory components of drought-tolerant mechanisms in Gossypium stocksii.</title>
        <authorList>
            <person name="Yu D."/>
            <person name="Ke L."/>
            <person name="Zhang D."/>
            <person name="Wu Y."/>
            <person name="Sun Y."/>
            <person name="Mei J."/>
            <person name="Sun J."/>
            <person name="Sun Y."/>
        </authorList>
    </citation>
    <scope>NUCLEOTIDE SEQUENCE [LARGE SCALE GENOMIC DNA]</scope>
    <source>
        <strain evidence="5">cv. E1</strain>
        <tissue evidence="4">Leaf</tissue>
    </source>
</reference>
<evidence type="ECO:0000256" key="1">
    <source>
        <dbReference type="ARBA" id="ARBA00005769"/>
    </source>
</evidence>
<dbReference type="GO" id="GO:0016651">
    <property type="term" value="F:oxidoreductase activity, acting on NAD(P)H"/>
    <property type="evidence" value="ECO:0007669"/>
    <property type="project" value="InterPro"/>
</dbReference>
<dbReference type="PANTHER" id="PTHR11993">
    <property type="entry name" value="NADH-UBIQUINONE OXIDOREDUCTASE 49 KDA SUBUNIT"/>
    <property type="match status" value="1"/>
</dbReference>
<dbReference type="EMBL" id="JAIQCV010000007">
    <property type="protein sequence ID" value="KAH1082516.1"/>
    <property type="molecule type" value="Genomic_DNA"/>
</dbReference>
<evidence type="ECO:0000256" key="2">
    <source>
        <dbReference type="ARBA" id="ARBA00022967"/>
    </source>
</evidence>
<gene>
    <name evidence="4" type="ORF">J1N35_022277</name>
</gene>
<keyword evidence="3" id="KW-0520">NAD</keyword>
<evidence type="ECO:0000313" key="4">
    <source>
        <dbReference type="EMBL" id="KAH1082516.1"/>
    </source>
</evidence>
<keyword evidence="2" id="KW-1278">Translocase</keyword>
<dbReference type="AlphaFoldDB" id="A0A9D3VGW4"/>
<organism evidence="4 5">
    <name type="scientific">Gossypium stocksii</name>
    <dbReference type="NCBI Taxonomy" id="47602"/>
    <lineage>
        <taxon>Eukaryota</taxon>
        <taxon>Viridiplantae</taxon>
        <taxon>Streptophyta</taxon>
        <taxon>Embryophyta</taxon>
        <taxon>Tracheophyta</taxon>
        <taxon>Spermatophyta</taxon>
        <taxon>Magnoliopsida</taxon>
        <taxon>eudicotyledons</taxon>
        <taxon>Gunneridae</taxon>
        <taxon>Pentapetalae</taxon>
        <taxon>rosids</taxon>
        <taxon>malvids</taxon>
        <taxon>Malvales</taxon>
        <taxon>Malvaceae</taxon>
        <taxon>Malvoideae</taxon>
        <taxon>Gossypium</taxon>
    </lineage>
</organism>
<dbReference type="Gene3D" id="1.10.645.10">
    <property type="entry name" value="Cytochrome-c3 Hydrogenase, chain B"/>
    <property type="match status" value="1"/>
</dbReference>
<dbReference type="GO" id="GO:0009535">
    <property type="term" value="C:chloroplast thylakoid membrane"/>
    <property type="evidence" value="ECO:0007669"/>
    <property type="project" value="TreeGrafter"/>
</dbReference>
<dbReference type="OrthoDB" id="1864536at2759"/>
<evidence type="ECO:0000313" key="5">
    <source>
        <dbReference type="Proteomes" id="UP000828251"/>
    </source>
</evidence>
<evidence type="ECO:0008006" key="6">
    <source>
        <dbReference type="Google" id="ProtNLM"/>
    </source>
</evidence>
<dbReference type="Proteomes" id="UP000828251">
    <property type="component" value="Unassembled WGS sequence"/>
</dbReference>
<evidence type="ECO:0000256" key="3">
    <source>
        <dbReference type="ARBA" id="ARBA00023027"/>
    </source>
</evidence>
<dbReference type="InterPro" id="IPR022885">
    <property type="entry name" value="NDH1_su_D/H"/>
</dbReference>
<comment type="similarity">
    <text evidence="1">Belongs to the complex I 49 kDa subunit family.</text>
</comment>
<name>A0A9D3VGW4_9ROSI</name>
<protein>
    <recommendedName>
        <fullName evidence="6">NAD(P)H dehydrogenase subunit H</fullName>
    </recommendedName>
</protein>
<accession>A0A9D3VGW4</accession>
<dbReference type="PANTHER" id="PTHR11993:SF10">
    <property type="entry name" value="NADH DEHYDROGENASE [UBIQUINONE] IRON-SULFUR PROTEIN 2, MITOCHONDRIAL"/>
    <property type="match status" value="1"/>
</dbReference>
<dbReference type="InterPro" id="IPR029014">
    <property type="entry name" value="NiFe-Hase_large"/>
</dbReference>
<comment type="caution">
    <text evidence="4">The sequence shown here is derived from an EMBL/GenBank/DDBJ whole genome shotgun (WGS) entry which is preliminary data.</text>
</comment>
<proteinExistence type="inferred from homology"/>
<dbReference type="SUPFAM" id="SSF56762">
    <property type="entry name" value="HydB/Nqo4-like"/>
    <property type="match status" value="1"/>
</dbReference>
<sequence length="100" mass="11241">MNLSAIEKDLMIVNMGPHHQSMHGVLHLIVTLNGEDVDCEPILDYLHRGMQKIVKNQTIIQYLPYVTCWDDLASMFMEAITGNGPKQLRNIQPPKGLAVS</sequence>
<keyword evidence="5" id="KW-1185">Reference proteome</keyword>